<dbReference type="Gene3D" id="2.170.120.40">
    <property type="entry name" value="YbbR-like domain"/>
    <property type="match status" value="1"/>
</dbReference>
<dbReference type="InterPro" id="IPR012505">
    <property type="entry name" value="YbbR"/>
</dbReference>
<organism evidence="1 2">
    <name type="scientific">Aequorivita aquimaris</name>
    <dbReference type="NCBI Taxonomy" id="1548749"/>
    <lineage>
        <taxon>Bacteria</taxon>
        <taxon>Pseudomonadati</taxon>
        <taxon>Bacteroidota</taxon>
        <taxon>Flavobacteriia</taxon>
        <taxon>Flavobacteriales</taxon>
        <taxon>Flavobacteriaceae</taxon>
        <taxon>Aequorivita</taxon>
    </lineage>
</organism>
<name>A0A137RI83_9FLAO</name>
<proteinExistence type="predicted"/>
<reference evidence="1 2" key="2">
    <citation type="journal article" date="2016" name="Int. J. Syst. Evol. Microbiol.">
        <title>Vitellibacter aquimaris sp. nov., a marine bacterium isolated from seawater.</title>
        <authorList>
            <person name="Thevarajoo S."/>
            <person name="Selvaratnam C."/>
            <person name="Goh K.M."/>
            <person name="Hong K.W."/>
            <person name="Chan X.Y."/>
            <person name="Chan K.G."/>
            <person name="Chong C.S."/>
        </authorList>
    </citation>
    <scope>NUCLEOTIDE SEQUENCE [LARGE SCALE GENOMIC DNA]</scope>
    <source>
        <strain evidence="1 2">D-24</strain>
    </source>
</reference>
<dbReference type="STRING" id="1548749.LS48_05265"/>
<accession>A0A137RI83</accession>
<evidence type="ECO:0008006" key="3">
    <source>
        <dbReference type="Google" id="ProtNLM"/>
    </source>
</evidence>
<gene>
    <name evidence="1" type="ORF">LS48_05265</name>
</gene>
<dbReference type="Pfam" id="PF07949">
    <property type="entry name" value="YbbR"/>
    <property type="match status" value="1"/>
</dbReference>
<dbReference type="PANTHER" id="PTHR37804">
    <property type="entry name" value="CDAA REGULATORY PROTEIN CDAR"/>
    <property type="match status" value="1"/>
</dbReference>
<dbReference type="EMBL" id="JRWG01000003">
    <property type="protein sequence ID" value="KXN99892.1"/>
    <property type="molecule type" value="Genomic_DNA"/>
</dbReference>
<sequence length="322" mass="36827">MPNNKNMSKGFLKKHKNLKVKRFLFFLLLAAIFWVLTKFSREFTATMVAKIQYENVPENAALSEGNLKSITFDLTANGFEILFYKFKKPTIDLQINKYYDKEKDHFIITKSELNRMVSSNFNRNLAIKNLSVEELKVFLDPIVLKKVKVIPKHSFTFKDGFKPIDSINVSPDSVVISGPSGSLKNISTIETEVISIENIEKDISTTVKIINNNKEIVTIKPNKVSVSLKVAEFSQGKFTLPIEVINLPPDLDIKLVSPNVTVSYDVSVNDFSEISKDSFRVICDYSKRNKEENFMLPILEKMPPNIQNVVFEPKKIDFLIFK</sequence>
<evidence type="ECO:0000313" key="1">
    <source>
        <dbReference type="EMBL" id="KXN99892.1"/>
    </source>
</evidence>
<reference evidence="2" key="1">
    <citation type="submission" date="2014-10" db="EMBL/GenBank/DDBJ databases">
        <title>Genome sequencing of Vitellibacter sp. D-24.</title>
        <authorList>
            <person name="Thevarajoo S."/>
            <person name="Selvaratnam C."/>
            <person name="Goh K.M."/>
            <person name="Chong C.S."/>
        </authorList>
    </citation>
    <scope>NUCLEOTIDE SEQUENCE [LARGE SCALE GENOMIC DNA]</scope>
    <source>
        <strain evidence="2">D-24</strain>
    </source>
</reference>
<comment type="caution">
    <text evidence="1">The sequence shown here is derived from an EMBL/GenBank/DDBJ whole genome shotgun (WGS) entry which is preliminary data.</text>
</comment>
<protein>
    <recommendedName>
        <fullName evidence="3">YbbR-like domain-containing protein</fullName>
    </recommendedName>
</protein>
<dbReference type="PANTHER" id="PTHR37804:SF1">
    <property type="entry name" value="CDAA REGULATORY PROTEIN CDAR"/>
    <property type="match status" value="1"/>
</dbReference>
<dbReference type="Proteomes" id="UP000070138">
    <property type="component" value="Unassembled WGS sequence"/>
</dbReference>
<keyword evidence="2" id="KW-1185">Reference proteome</keyword>
<evidence type="ECO:0000313" key="2">
    <source>
        <dbReference type="Proteomes" id="UP000070138"/>
    </source>
</evidence>
<dbReference type="InterPro" id="IPR053154">
    <property type="entry name" value="c-di-AMP_regulator"/>
</dbReference>
<dbReference type="AlphaFoldDB" id="A0A137RI83"/>
<dbReference type="Gene3D" id="2.170.120.30">
    <property type="match status" value="1"/>
</dbReference>